<evidence type="ECO:0000256" key="3">
    <source>
        <dbReference type="ARBA" id="ARBA00022741"/>
    </source>
</evidence>
<keyword evidence="11" id="KW-0175">Coiled coil</keyword>
<dbReference type="GO" id="GO:0003677">
    <property type="term" value="F:DNA binding"/>
    <property type="evidence" value="ECO:0007669"/>
    <property type="project" value="UniProtKB-UniRule"/>
</dbReference>
<dbReference type="InterPro" id="IPR013758">
    <property type="entry name" value="Topo_IIA_A/C_ab"/>
</dbReference>
<protein>
    <recommendedName>
        <fullName evidence="9">DNA gyrase subunit A</fullName>
        <ecNumber evidence="9">5.6.2.2</ecNumber>
    </recommendedName>
</protein>
<comment type="caution">
    <text evidence="14">The sequence shown here is derived from an EMBL/GenBank/DDBJ whole genome shotgun (WGS) entry which is preliminary data.</text>
</comment>
<dbReference type="Pfam" id="PF00521">
    <property type="entry name" value="DNA_topoisoIV"/>
    <property type="match status" value="1"/>
</dbReference>
<evidence type="ECO:0000256" key="12">
    <source>
        <dbReference type="SAM" id="MobiDB-lite"/>
    </source>
</evidence>
<comment type="subunit">
    <text evidence="9">Heterotetramer, composed of two GyrA and two GyrB chains. In the heterotetramer, GyrA contains the active site tyrosine that forms a transient covalent intermediate with DNA, while GyrB binds cofactors and catalyzes ATP hydrolysis.</text>
</comment>
<dbReference type="FunFam" id="3.90.199.10:FF:000001">
    <property type="entry name" value="DNA gyrase subunit A"/>
    <property type="match status" value="1"/>
</dbReference>
<dbReference type="EC" id="5.6.2.2" evidence="9"/>
<dbReference type="InterPro" id="IPR013760">
    <property type="entry name" value="Topo_IIA-like_dom_sf"/>
</dbReference>
<dbReference type="Proteomes" id="UP000233425">
    <property type="component" value="Unassembled WGS sequence"/>
</dbReference>
<feature type="short sequence motif" description="GyrA-box" evidence="9">
    <location>
        <begin position="530"/>
        <end position="536"/>
    </location>
</feature>
<comment type="function">
    <text evidence="9">A type II topoisomerase that negatively supercoils closed circular double-stranded (ds) DNA in an ATP-dependent manner to modulate DNA topology and maintain chromosomes in an underwound state. Negative supercoiling favors strand separation, and DNA replication, transcription, recombination and repair, all of which involve strand separation. Also able to catalyze the interconversion of other topological isomers of dsDNA rings, including catenanes and knotted rings. Type II topoisomerases break and join 2 DNA strands simultaneously in an ATP-dependent manner.</text>
</comment>
<keyword evidence="9" id="KW-0963">Cytoplasm</keyword>
<evidence type="ECO:0000256" key="10">
    <source>
        <dbReference type="PROSITE-ProRule" id="PRU01384"/>
    </source>
</evidence>
<evidence type="ECO:0000256" key="11">
    <source>
        <dbReference type="SAM" id="Coils"/>
    </source>
</evidence>
<dbReference type="Gene3D" id="3.90.199.10">
    <property type="entry name" value="Topoisomerase II, domain 5"/>
    <property type="match status" value="1"/>
</dbReference>
<dbReference type="FunFam" id="2.120.10.90:FF:000005">
    <property type="entry name" value="DNA topoisomerase 4 subunit A"/>
    <property type="match status" value="1"/>
</dbReference>
<gene>
    <name evidence="14" type="primary">gyrA_1</name>
    <name evidence="9" type="synonym">gyrA</name>
    <name evidence="14" type="ORF">RBATCC27255_00159</name>
</gene>
<dbReference type="EMBL" id="NNSR01000016">
    <property type="protein sequence ID" value="PKD32686.1"/>
    <property type="molecule type" value="Genomic_DNA"/>
</dbReference>
<dbReference type="SUPFAM" id="SSF56719">
    <property type="entry name" value="Type II DNA topoisomerase"/>
    <property type="match status" value="1"/>
</dbReference>
<evidence type="ECO:0000259" key="13">
    <source>
        <dbReference type="PROSITE" id="PS52040"/>
    </source>
</evidence>
<feature type="compositionally biased region" description="Acidic residues" evidence="12">
    <location>
        <begin position="834"/>
        <end position="846"/>
    </location>
</feature>
<dbReference type="GO" id="GO:0034335">
    <property type="term" value="F:DNA negative supercoiling activity"/>
    <property type="evidence" value="ECO:0007669"/>
    <property type="project" value="UniProtKB-ARBA"/>
</dbReference>
<evidence type="ECO:0000256" key="4">
    <source>
        <dbReference type="ARBA" id="ARBA00022840"/>
    </source>
</evidence>
<evidence type="ECO:0000256" key="8">
    <source>
        <dbReference type="ARBA" id="ARBA00063644"/>
    </source>
</evidence>
<dbReference type="GO" id="GO:0006261">
    <property type="term" value="P:DNA-templated DNA replication"/>
    <property type="evidence" value="ECO:0007669"/>
    <property type="project" value="UniProtKB-UniRule"/>
</dbReference>
<dbReference type="InterPro" id="IPR035516">
    <property type="entry name" value="Gyrase/topoIV_suA_C"/>
</dbReference>
<dbReference type="CDD" id="cd00187">
    <property type="entry name" value="TOP4c"/>
    <property type="match status" value="1"/>
</dbReference>
<comment type="miscellaneous">
    <text evidence="9">Few gyrases are as efficient as E.coli at forming negative supercoils. Not all organisms have 2 type II topoisomerases; in organisms with a single type II topoisomerase this enzyme also has to decatenate newly replicated chromosomes.</text>
</comment>
<dbReference type="FunFam" id="1.10.268.10:FF:000001">
    <property type="entry name" value="DNA gyrase subunit A"/>
    <property type="match status" value="1"/>
</dbReference>
<dbReference type="Gene3D" id="3.30.1360.40">
    <property type="match status" value="1"/>
</dbReference>
<dbReference type="FunFam" id="3.30.1360.40:FF:000002">
    <property type="entry name" value="DNA gyrase subunit A"/>
    <property type="match status" value="1"/>
</dbReference>
<dbReference type="GO" id="GO:0006265">
    <property type="term" value="P:DNA topological change"/>
    <property type="evidence" value="ECO:0007669"/>
    <property type="project" value="UniProtKB-UniRule"/>
</dbReference>
<dbReference type="PROSITE" id="PS52040">
    <property type="entry name" value="TOPO_IIA"/>
    <property type="match status" value="1"/>
</dbReference>
<dbReference type="RefSeq" id="WP_101028315.1">
    <property type="nucleotide sequence ID" value="NZ_CABMMZ010000016.1"/>
</dbReference>
<name>A0A2N0V0A8_9FIRM</name>
<evidence type="ECO:0000256" key="2">
    <source>
        <dbReference type="ARBA" id="ARBA00008263"/>
    </source>
</evidence>
<proteinExistence type="inferred from homology"/>
<evidence type="ECO:0000256" key="9">
    <source>
        <dbReference type="HAMAP-Rule" id="MF_01897"/>
    </source>
</evidence>
<dbReference type="InterPro" id="IPR006691">
    <property type="entry name" value="GyrA/parC_rep"/>
</dbReference>
<dbReference type="SMART" id="SM00434">
    <property type="entry name" value="TOP4c"/>
    <property type="match status" value="1"/>
</dbReference>
<dbReference type="InterPro" id="IPR050220">
    <property type="entry name" value="Type_II_DNA_Topoisomerases"/>
</dbReference>
<evidence type="ECO:0000256" key="1">
    <source>
        <dbReference type="ARBA" id="ARBA00000185"/>
    </source>
</evidence>
<comment type="subunit">
    <text evidence="8">Heterotetramer composed of ParC and ParE.</text>
</comment>
<dbReference type="NCBIfam" id="TIGR01063">
    <property type="entry name" value="gyrA"/>
    <property type="match status" value="1"/>
</dbReference>
<reference evidence="14" key="1">
    <citation type="journal article" date="2018" name="Environ. Microbiol.">
        <title>Sporulation capability and amylosome conservation among diverse human colonic and rumen isolates of the keystone starch-degrader Ruminococcus bromii.</title>
        <authorList>
            <person name="Mukhopadhya I."/>
            <person name="Morais S."/>
            <person name="Laverde-Gomez J."/>
            <person name="Sheridan P.O."/>
            <person name="Walker A.W."/>
            <person name="Kelly W."/>
            <person name="Klieve A.V."/>
            <person name="Ouwerkerk D."/>
            <person name="Duncan S.H."/>
            <person name="Louis P."/>
            <person name="Koropatkin N."/>
            <person name="Cockburn D."/>
            <person name="Kibler R."/>
            <person name="Cooper P.J."/>
            <person name="Sandoval C."/>
            <person name="Crost E."/>
            <person name="Juge N."/>
            <person name="Bayer E.A."/>
            <person name="Flint H.J."/>
        </authorList>
    </citation>
    <scope>NUCLEOTIDE SEQUENCE [LARGE SCALE GENOMIC DNA]</scope>
    <source>
        <strain evidence="14">ATCC 27255</strain>
    </source>
</reference>
<comment type="similarity">
    <text evidence="2 9">Belongs to the type II topoisomerase GyrA/ParC subunit family.</text>
</comment>
<dbReference type="GO" id="GO:0009330">
    <property type="term" value="C:DNA topoisomerase type II (double strand cut, ATP-hydrolyzing) complex"/>
    <property type="evidence" value="ECO:0007669"/>
    <property type="project" value="TreeGrafter"/>
</dbReference>
<dbReference type="InterPro" id="IPR013757">
    <property type="entry name" value="Topo_IIA_A_a_sf"/>
</dbReference>
<keyword evidence="5 9" id="KW-0799">Topoisomerase</keyword>
<evidence type="ECO:0000256" key="6">
    <source>
        <dbReference type="ARBA" id="ARBA00023125"/>
    </source>
</evidence>
<dbReference type="NCBIfam" id="NF004043">
    <property type="entry name" value="PRK05560.1"/>
    <property type="match status" value="1"/>
</dbReference>
<dbReference type="Gene3D" id="1.10.268.10">
    <property type="entry name" value="Topoisomerase, domain 3"/>
    <property type="match status" value="1"/>
</dbReference>
<feature type="region of interest" description="Disordered" evidence="12">
    <location>
        <begin position="809"/>
        <end position="856"/>
    </location>
</feature>
<feature type="coiled-coil region" evidence="11">
    <location>
        <begin position="455"/>
        <end position="482"/>
    </location>
</feature>
<dbReference type="InterPro" id="IPR005743">
    <property type="entry name" value="GyrA"/>
</dbReference>
<dbReference type="GO" id="GO:0005524">
    <property type="term" value="F:ATP binding"/>
    <property type="evidence" value="ECO:0007669"/>
    <property type="project" value="UniProtKB-UniRule"/>
</dbReference>
<accession>A0A2N0V0A8</accession>
<comment type="subcellular location">
    <subcellularLocation>
        <location evidence="9">Cytoplasm</location>
    </subcellularLocation>
</comment>
<evidence type="ECO:0000313" key="15">
    <source>
        <dbReference type="Proteomes" id="UP000233425"/>
    </source>
</evidence>
<evidence type="ECO:0000313" key="14">
    <source>
        <dbReference type="EMBL" id="PKD32686.1"/>
    </source>
</evidence>
<dbReference type="NCBIfam" id="NF004044">
    <property type="entry name" value="PRK05561.1"/>
    <property type="match status" value="1"/>
</dbReference>
<dbReference type="Pfam" id="PF03989">
    <property type="entry name" value="DNA_gyraseA_C"/>
    <property type="match status" value="6"/>
</dbReference>
<feature type="compositionally biased region" description="Acidic residues" evidence="12">
    <location>
        <begin position="813"/>
        <end position="826"/>
    </location>
</feature>
<keyword evidence="4 9" id="KW-0067">ATP-binding</keyword>
<keyword evidence="3 9" id="KW-0547">Nucleotide-binding</keyword>
<dbReference type="PANTHER" id="PTHR43493">
    <property type="entry name" value="DNA GYRASE/TOPOISOMERASE SUBUNIT A"/>
    <property type="match status" value="1"/>
</dbReference>
<dbReference type="GO" id="GO:0005737">
    <property type="term" value="C:cytoplasm"/>
    <property type="evidence" value="ECO:0007669"/>
    <property type="project" value="UniProtKB-SubCell"/>
</dbReference>
<dbReference type="HAMAP" id="MF_01897">
    <property type="entry name" value="GyrA"/>
    <property type="match status" value="1"/>
</dbReference>
<organism evidence="14 15">
    <name type="scientific">Ruminococcus bromii</name>
    <dbReference type="NCBI Taxonomy" id="40518"/>
    <lineage>
        <taxon>Bacteria</taxon>
        <taxon>Bacillati</taxon>
        <taxon>Bacillota</taxon>
        <taxon>Clostridia</taxon>
        <taxon>Eubacteriales</taxon>
        <taxon>Oscillospiraceae</taxon>
        <taxon>Ruminococcus</taxon>
    </lineage>
</organism>
<sequence length="856" mass="95535">MDNEQNQNKDARIIDVDLQNEMRKSFLDYSMSVIVSRALPDVRDGLKPVHRRILYTMNQIGLDPSKPYHKCADTVGQVLGSYHPHGDASVYDAMVRLAQDFSMRYMLVDGHGNFGSVDGDPPAAYRYTEARMSKISLEMLTDIEKNTVDFMSNYDDRLKEPTVLPSRFPNLLVNGSSGIAVGMATEIPPHNLGETIDAVCTLIDNPDAELAEIMECMPGPDFPTGGIIMGRSGIRAAYATGRGKITVRAKTEIIEAKNGRYKIIVTELPYKVNKARLIENIADLVKDKRIEGISNIEDHSDRKGMHIEIDIKRDASPQIVLNQLFSYTQLQTTFGAIMLSIVDGEPKILSLKEMLQCYIEFQAEVIRRRTDFDLKKARDRAHILEGLKIALDFIDEVIKIIRNSKDTASAKAGLMERFGLDDVQAQAIVQMRLGQLTNMEQTKIEDEIAALHAKIEEYLEILASESRQLEIVKEEIMQIRNKYADPRRTEICAVSGEVDIEDLIPQEECVLTLTQFGYVKRLSADTYKIQRRGGRGVSGMSRREEDIAAEMFVINSHDYVLFFTDKGRVYRLKCYEVPEGSRQSKGVNIANLLPISPDEKVTSMIRVPEFDEEKYLVMVTRQGIIKRIELNAYNTSRKGGLIALELNEGDKLAWVRMTDGNSQVIIATKKGMAIRFNETDIRAMGRQARGVKAMALKEGDCVVGMSVVRDGGLVLTVSETGYGRLSSPDDYRVQSRGGKGLTNYHTEKYGDVAAIKVVNLDDDIIIISEEGIIIRIAAESIRVCARPSKGVTVMKVNGNDKVVTIARVPHIDGEDDESAESEDNAENGESSETVAEEASENNEGETSESTKENTKE</sequence>
<dbReference type="InterPro" id="IPR002205">
    <property type="entry name" value="Topo_IIA_dom_A"/>
</dbReference>
<dbReference type="GO" id="GO:0005694">
    <property type="term" value="C:chromosome"/>
    <property type="evidence" value="ECO:0007669"/>
    <property type="project" value="InterPro"/>
</dbReference>
<evidence type="ECO:0000256" key="7">
    <source>
        <dbReference type="ARBA" id="ARBA00023235"/>
    </source>
</evidence>
<keyword evidence="7 9" id="KW-0413">Isomerase</keyword>
<evidence type="ECO:0000256" key="5">
    <source>
        <dbReference type="ARBA" id="ARBA00023029"/>
    </source>
</evidence>
<dbReference type="PANTHER" id="PTHR43493:SF5">
    <property type="entry name" value="DNA GYRASE SUBUNIT A, CHLOROPLASTIC_MITOCHONDRIAL"/>
    <property type="match status" value="1"/>
</dbReference>
<keyword evidence="6 9" id="KW-0238">DNA-binding</keyword>
<dbReference type="Gene3D" id="2.120.10.90">
    <property type="entry name" value="DNA gyrase/topoisomerase IV, subunit A, C-terminal"/>
    <property type="match status" value="1"/>
</dbReference>
<comment type="catalytic activity">
    <reaction evidence="1 9 10">
        <text>ATP-dependent breakage, passage and rejoining of double-stranded DNA.</text>
        <dbReference type="EC" id="5.6.2.2"/>
    </reaction>
</comment>
<dbReference type="SUPFAM" id="SSF101904">
    <property type="entry name" value="GyrA/ParC C-terminal domain-like"/>
    <property type="match status" value="1"/>
</dbReference>
<feature type="domain" description="Topo IIA-type catalytic" evidence="13">
    <location>
        <begin position="39"/>
        <end position="503"/>
    </location>
</feature>
<feature type="active site" description="O-(5'-phospho-DNA)-tyrosine intermediate" evidence="9 10">
    <location>
        <position position="127"/>
    </location>
</feature>
<dbReference type="AlphaFoldDB" id="A0A2N0V0A8"/>
<keyword evidence="15" id="KW-1185">Reference proteome</keyword>